<protein>
    <recommendedName>
        <fullName evidence="1">Mutator-like transposase domain-containing protein</fullName>
    </recommendedName>
</protein>
<feature type="domain" description="Mutator-like transposase" evidence="1">
    <location>
        <begin position="128"/>
        <end position="196"/>
    </location>
</feature>
<dbReference type="InterPro" id="IPR049012">
    <property type="entry name" value="Mutator_transp_dom"/>
</dbReference>
<dbReference type="Proteomes" id="UP001159042">
    <property type="component" value="Unassembled WGS sequence"/>
</dbReference>
<feature type="non-terminal residue" evidence="2">
    <location>
        <position position="1"/>
    </location>
</feature>
<evidence type="ECO:0000313" key="3">
    <source>
        <dbReference type="Proteomes" id="UP001159042"/>
    </source>
</evidence>
<organism evidence="2 3">
    <name type="scientific">Exocentrus adspersus</name>
    <dbReference type="NCBI Taxonomy" id="1586481"/>
    <lineage>
        <taxon>Eukaryota</taxon>
        <taxon>Metazoa</taxon>
        <taxon>Ecdysozoa</taxon>
        <taxon>Arthropoda</taxon>
        <taxon>Hexapoda</taxon>
        <taxon>Insecta</taxon>
        <taxon>Pterygota</taxon>
        <taxon>Neoptera</taxon>
        <taxon>Endopterygota</taxon>
        <taxon>Coleoptera</taxon>
        <taxon>Polyphaga</taxon>
        <taxon>Cucujiformia</taxon>
        <taxon>Chrysomeloidea</taxon>
        <taxon>Cerambycidae</taxon>
        <taxon>Lamiinae</taxon>
        <taxon>Acanthocinini</taxon>
        <taxon>Exocentrus</taxon>
    </lineage>
</organism>
<sequence length="209" mass="23480">KTVPVTTVLSNSEELENFELNHEQDIGIINDAPDTAAAEACSPLSTNLSNHSNPPLPTFATTGILEDDEIEQIEAHQLEIEVNPPEESPIQGNRIVELGYVLQWAVGLQYNHSKICTHGKLNVAEELNRALWGTLATGSSYEHMKEFLSCMDIPPMNKSMFYDMEAELGKEWQLSLSKSMEAANIKEKEIAIQKKSNLFRWYSMDNSIR</sequence>
<evidence type="ECO:0000259" key="1">
    <source>
        <dbReference type="Pfam" id="PF20700"/>
    </source>
</evidence>
<name>A0AAV8VBZ1_9CUCU</name>
<reference evidence="2 3" key="1">
    <citation type="journal article" date="2023" name="Insect Mol. Biol.">
        <title>Genome sequencing provides insights into the evolution of gene families encoding plant cell wall-degrading enzymes in longhorned beetles.</title>
        <authorList>
            <person name="Shin N.R."/>
            <person name="Okamura Y."/>
            <person name="Kirsch R."/>
            <person name="Pauchet Y."/>
        </authorList>
    </citation>
    <scope>NUCLEOTIDE SEQUENCE [LARGE SCALE GENOMIC DNA]</scope>
    <source>
        <strain evidence="2">EAD_L_NR</strain>
    </source>
</reference>
<keyword evidence="3" id="KW-1185">Reference proteome</keyword>
<dbReference type="EMBL" id="JANEYG010000163">
    <property type="protein sequence ID" value="KAJ8911759.1"/>
    <property type="molecule type" value="Genomic_DNA"/>
</dbReference>
<proteinExistence type="predicted"/>
<comment type="caution">
    <text evidence="2">The sequence shown here is derived from an EMBL/GenBank/DDBJ whole genome shotgun (WGS) entry which is preliminary data.</text>
</comment>
<accession>A0AAV8VBZ1</accession>
<gene>
    <name evidence="2" type="ORF">NQ315_008811</name>
</gene>
<evidence type="ECO:0000313" key="2">
    <source>
        <dbReference type="EMBL" id="KAJ8911759.1"/>
    </source>
</evidence>
<dbReference type="AlphaFoldDB" id="A0AAV8VBZ1"/>
<dbReference type="Pfam" id="PF20700">
    <property type="entry name" value="Mutator"/>
    <property type="match status" value="1"/>
</dbReference>